<keyword evidence="2" id="KW-1185">Reference proteome</keyword>
<name>A0ABY4XMG9_9BACT</name>
<protein>
    <submittedName>
        <fullName evidence="1">DUF6169 family protein</fullName>
    </submittedName>
</protein>
<reference evidence="1" key="1">
    <citation type="submission" date="2022-06" db="EMBL/GenBank/DDBJ databases">
        <title>Novel species in genus Dyadobacter.</title>
        <authorList>
            <person name="Ma C."/>
        </authorList>
    </citation>
    <scope>NUCLEOTIDE SEQUENCE</scope>
    <source>
        <strain evidence="1">CY22</strain>
    </source>
</reference>
<dbReference type="EMBL" id="CP098805">
    <property type="protein sequence ID" value="USJ31639.1"/>
    <property type="molecule type" value="Genomic_DNA"/>
</dbReference>
<sequence>MPEESNLLNHYSFVEVNLSYNFVTDSGDQYSAFFVGTNYFEDCLDLNEHVVSFGFSPNERRSEAFFLDSNCNLKRRAKIDFRVRDTIFAIMEEFLTKFPTKSIVSICANNDARELCRRKLFKDWYKKASEHKPTLIEKYDIDLQGADTFYGYASLILRNDNPRHDKLRDAFQNLNSDLISKGY</sequence>
<evidence type="ECO:0000313" key="1">
    <source>
        <dbReference type="EMBL" id="USJ31639.1"/>
    </source>
</evidence>
<organism evidence="1 2">
    <name type="scientific">Dyadobacter chenhuakuii</name>
    <dbReference type="NCBI Taxonomy" id="2909339"/>
    <lineage>
        <taxon>Bacteria</taxon>
        <taxon>Pseudomonadati</taxon>
        <taxon>Bacteroidota</taxon>
        <taxon>Cytophagia</taxon>
        <taxon>Cytophagales</taxon>
        <taxon>Spirosomataceae</taxon>
        <taxon>Dyadobacter</taxon>
    </lineage>
</organism>
<accession>A0ABY4XMG9</accession>
<dbReference type="RefSeq" id="WP_235164998.1">
    <property type="nucleotide sequence ID" value="NZ_CP098805.1"/>
</dbReference>
<dbReference type="Proteomes" id="UP001055420">
    <property type="component" value="Chromosome"/>
</dbReference>
<dbReference type="Pfam" id="PF19666">
    <property type="entry name" value="DUF6169"/>
    <property type="match status" value="1"/>
</dbReference>
<proteinExistence type="predicted"/>
<gene>
    <name evidence="1" type="ORF">NFI80_02645</name>
</gene>
<dbReference type="InterPro" id="IPR046167">
    <property type="entry name" value="DUF6169"/>
</dbReference>
<evidence type="ECO:0000313" key="2">
    <source>
        <dbReference type="Proteomes" id="UP001055420"/>
    </source>
</evidence>